<dbReference type="GO" id="GO:0006900">
    <property type="term" value="P:vesicle budding from membrane"/>
    <property type="evidence" value="ECO:0007669"/>
    <property type="project" value="TreeGrafter"/>
</dbReference>
<evidence type="ECO:0000256" key="4">
    <source>
        <dbReference type="ARBA" id="ARBA00041628"/>
    </source>
</evidence>
<comment type="similarity">
    <text evidence="1">Belongs to the SNF7 family.</text>
</comment>
<feature type="region of interest" description="Disordered" evidence="6">
    <location>
        <begin position="1"/>
        <end position="25"/>
    </location>
</feature>
<evidence type="ECO:0000313" key="7">
    <source>
        <dbReference type="EMBL" id="KAK9972400.1"/>
    </source>
</evidence>
<feature type="compositionally biased region" description="Basic residues" evidence="6">
    <location>
        <begin position="1"/>
        <end position="10"/>
    </location>
</feature>
<dbReference type="Pfam" id="PF03357">
    <property type="entry name" value="Snf7"/>
    <property type="match status" value="1"/>
</dbReference>
<sequence length="220" mass="24723">MNRIFGRGKPKGPPPNLTDCISGVDSRAESVDKKIARLDAELMKYKDQMKKMRDGPSKNMVKQKAMRVLKQKRMYEGQRDQLMQQSFNMEQANYTIQTLKDTKTTVDAMKVGAKEMKKAYKNIKIDQIEDLQDQLEDMMEDANEVQEALSRSYGTPDIDEDDLEAELDALGDELLLDDDNSYLDEAASAPAIPEGVPGDRTANRDGVLVDEFGLPQIPAT</sequence>
<keyword evidence="8" id="KW-1185">Reference proteome</keyword>
<evidence type="ECO:0000256" key="2">
    <source>
        <dbReference type="ARBA" id="ARBA00023054"/>
    </source>
</evidence>
<accession>A0AAW2AIC7</accession>
<proteinExistence type="inferred from homology"/>
<dbReference type="Gene3D" id="1.10.287.1060">
    <property type="entry name" value="ESAT-6-like"/>
    <property type="match status" value="1"/>
</dbReference>
<dbReference type="PANTHER" id="PTHR22761:SF12">
    <property type="entry name" value="CHARGED MULTIVESICULAR BODY PROTEIN 5"/>
    <property type="match status" value="1"/>
</dbReference>
<feature type="coiled-coil region" evidence="5">
    <location>
        <begin position="121"/>
        <end position="152"/>
    </location>
</feature>
<dbReference type="AlphaFoldDB" id="A0AAW2AIC7"/>
<feature type="coiled-coil region" evidence="5">
    <location>
        <begin position="28"/>
        <end position="55"/>
    </location>
</feature>
<dbReference type="GO" id="GO:0005771">
    <property type="term" value="C:multivesicular body"/>
    <property type="evidence" value="ECO:0007669"/>
    <property type="project" value="TreeGrafter"/>
</dbReference>
<comment type="caution">
    <text evidence="7">The sequence shown here is derived from an EMBL/GenBank/DDBJ whole genome shotgun (WGS) entry which is preliminary data.</text>
</comment>
<organism evidence="7 8">
    <name type="scientific">Culter alburnus</name>
    <name type="common">Topmouth culter</name>
    <dbReference type="NCBI Taxonomy" id="194366"/>
    <lineage>
        <taxon>Eukaryota</taxon>
        <taxon>Metazoa</taxon>
        <taxon>Chordata</taxon>
        <taxon>Craniata</taxon>
        <taxon>Vertebrata</taxon>
        <taxon>Euteleostomi</taxon>
        <taxon>Actinopterygii</taxon>
        <taxon>Neopterygii</taxon>
        <taxon>Teleostei</taxon>
        <taxon>Ostariophysi</taxon>
        <taxon>Cypriniformes</taxon>
        <taxon>Xenocyprididae</taxon>
        <taxon>Xenocypridinae</taxon>
        <taxon>Culter</taxon>
    </lineage>
</organism>
<protein>
    <recommendedName>
        <fullName evidence="3">Charged multivesicular body protein 5</fullName>
    </recommendedName>
    <alternativeName>
        <fullName evidence="4">Chromatin-modifying protein 5</fullName>
    </alternativeName>
</protein>
<reference evidence="7 8" key="1">
    <citation type="submission" date="2024-05" db="EMBL/GenBank/DDBJ databases">
        <title>A high-quality chromosomal-level genome assembly of Topmouth culter (Culter alburnus).</title>
        <authorList>
            <person name="Zhao H."/>
        </authorList>
    </citation>
    <scope>NUCLEOTIDE SEQUENCE [LARGE SCALE GENOMIC DNA]</scope>
    <source>
        <strain evidence="7">CATC2023</strain>
        <tissue evidence="7">Muscle</tissue>
    </source>
</reference>
<gene>
    <name evidence="7" type="ORF">ABG768_025707</name>
</gene>
<dbReference type="EMBL" id="JAWDJR010000007">
    <property type="protein sequence ID" value="KAK9972400.1"/>
    <property type="molecule type" value="Genomic_DNA"/>
</dbReference>
<dbReference type="PANTHER" id="PTHR22761">
    <property type="entry name" value="CHARGED MULTIVESICULAR BODY PROTEIN"/>
    <property type="match status" value="1"/>
</dbReference>
<evidence type="ECO:0000256" key="1">
    <source>
        <dbReference type="ARBA" id="ARBA00006190"/>
    </source>
</evidence>
<dbReference type="GO" id="GO:0032511">
    <property type="term" value="P:late endosome to vacuole transport via multivesicular body sorting pathway"/>
    <property type="evidence" value="ECO:0007669"/>
    <property type="project" value="TreeGrafter"/>
</dbReference>
<dbReference type="Proteomes" id="UP001479290">
    <property type="component" value="Unassembled WGS sequence"/>
</dbReference>
<keyword evidence="2 5" id="KW-0175">Coiled coil</keyword>
<evidence type="ECO:0000256" key="3">
    <source>
        <dbReference type="ARBA" id="ARBA00041078"/>
    </source>
</evidence>
<dbReference type="InterPro" id="IPR005024">
    <property type="entry name" value="Snf7_fam"/>
</dbReference>
<evidence type="ECO:0000256" key="6">
    <source>
        <dbReference type="SAM" id="MobiDB-lite"/>
    </source>
</evidence>
<evidence type="ECO:0000313" key="8">
    <source>
        <dbReference type="Proteomes" id="UP001479290"/>
    </source>
</evidence>
<dbReference type="Gene3D" id="6.10.250.1710">
    <property type="match status" value="1"/>
</dbReference>
<name>A0AAW2AIC7_CULAL</name>
<evidence type="ECO:0000256" key="5">
    <source>
        <dbReference type="SAM" id="Coils"/>
    </source>
</evidence>